<dbReference type="OrthoDB" id="9780147at2"/>
<evidence type="ECO:0000259" key="3">
    <source>
        <dbReference type="PROSITE" id="PS51352"/>
    </source>
</evidence>
<feature type="chain" id="PRO_5017018656" evidence="2">
    <location>
        <begin position="30"/>
        <end position="256"/>
    </location>
</feature>
<dbReference type="AlphaFoldDB" id="A0A367XJC8"/>
<evidence type="ECO:0000256" key="1">
    <source>
        <dbReference type="ARBA" id="ARBA00003565"/>
    </source>
</evidence>
<name>A0A367XJC8_9PROT</name>
<dbReference type="EMBL" id="JPWH01000002">
    <property type="protein sequence ID" value="RCK53754.1"/>
    <property type="molecule type" value="Genomic_DNA"/>
</dbReference>
<dbReference type="InterPro" id="IPR012336">
    <property type="entry name" value="Thioredoxin-like_fold"/>
</dbReference>
<gene>
    <name evidence="4" type="ORF">TH25_04410</name>
</gene>
<feature type="domain" description="Thioredoxin" evidence="3">
    <location>
        <begin position="58"/>
        <end position="253"/>
    </location>
</feature>
<organism evidence="4 5">
    <name type="scientific">Thalassospira profundimaris</name>
    <dbReference type="NCBI Taxonomy" id="502049"/>
    <lineage>
        <taxon>Bacteria</taxon>
        <taxon>Pseudomonadati</taxon>
        <taxon>Pseudomonadota</taxon>
        <taxon>Alphaproteobacteria</taxon>
        <taxon>Rhodospirillales</taxon>
        <taxon>Thalassospiraceae</taxon>
        <taxon>Thalassospira</taxon>
    </lineage>
</organism>
<sequence>MPLHLFKKAAGFAAIALPLSIMAVTPAHAADDSLSNAQQKQVETMIENYLMDHPDVLLKALQNVQTWQMAEKTRLQDEAIAPVWKALTSKDSTAPSVGATNAPVTVVEFFDYQCGYCKRAFDDVMAMADDDTQKIRTVFLELPILTPESLVAAKAALAAQKQGKYLELHRAMMGSRGKLTDDRIDELAAGAGIDVAKMRKDMNGDDIRQELSRNAAMAKSIGVNGTPAFLINGTLVAGADMERVKSLVDAGLEKES</sequence>
<dbReference type="RefSeq" id="WP_114087167.1">
    <property type="nucleotide sequence ID" value="NZ_JPWH01000002.1"/>
</dbReference>
<dbReference type="InterPro" id="IPR051470">
    <property type="entry name" value="Thiol:disulfide_interchange"/>
</dbReference>
<evidence type="ECO:0000256" key="2">
    <source>
        <dbReference type="SAM" id="SignalP"/>
    </source>
</evidence>
<dbReference type="Proteomes" id="UP000252517">
    <property type="component" value="Unassembled WGS sequence"/>
</dbReference>
<dbReference type="PANTHER" id="PTHR35272">
    <property type="entry name" value="THIOL:DISULFIDE INTERCHANGE PROTEIN DSBC-RELATED"/>
    <property type="match status" value="1"/>
</dbReference>
<reference evidence="4 5" key="1">
    <citation type="submission" date="2014-07" db="EMBL/GenBank/DDBJ databases">
        <title>Draft genome sequence of Thalassospira profundimaris S25-3-2.</title>
        <authorList>
            <person name="Lai Q."/>
            <person name="Shao Z."/>
        </authorList>
    </citation>
    <scope>NUCLEOTIDE SEQUENCE [LARGE SCALE GENOMIC DNA]</scope>
    <source>
        <strain evidence="4 5">S25-3-2</strain>
    </source>
</reference>
<feature type="signal peptide" evidence="2">
    <location>
        <begin position="1"/>
        <end position="29"/>
    </location>
</feature>
<dbReference type="Gene3D" id="3.40.30.10">
    <property type="entry name" value="Glutaredoxin"/>
    <property type="match status" value="1"/>
</dbReference>
<evidence type="ECO:0000313" key="4">
    <source>
        <dbReference type="EMBL" id="RCK53754.1"/>
    </source>
</evidence>
<dbReference type="InterPro" id="IPR036249">
    <property type="entry name" value="Thioredoxin-like_sf"/>
</dbReference>
<dbReference type="SUPFAM" id="SSF52833">
    <property type="entry name" value="Thioredoxin-like"/>
    <property type="match status" value="1"/>
</dbReference>
<dbReference type="InterPro" id="IPR013766">
    <property type="entry name" value="Thioredoxin_domain"/>
</dbReference>
<keyword evidence="2" id="KW-0732">Signal</keyword>
<comment type="function">
    <text evidence="1">May be required for disulfide bond formation in some proteins.</text>
</comment>
<accession>A0A367XJC8</accession>
<protein>
    <submittedName>
        <fullName evidence="4">Membrane protein</fullName>
    </submittedName>
</protein>
<dbReference type="PANTHER" id="PTHR35272:SF3">
    <property type="entry name" value="THIOL:DISULFIDE INTERCHANGE PROTEIN DSBC"/>
    <property type="match status" value="1"/>
</dbReference>
<dbReference type="PROSITE" id="PS51352">
    <property type="entry name" value="THIOREDOXIN_2"/>
    <property type="match status" value="1"/>
</dbReference>
<evidence type="ECO:0000313" key="5">
    <source>
        <dbReference type="Proteomes" id="UP000252517"/>
    </source>
</evidence>
<comment type="caution">
    <text evidence="4">The sequence shown here is derived from an EMBL/GenBank/DDBJ whole genome shotgun (WGS) entry which is preliminary data.</text>
</comment>
<dbReference type="Pfam" id="PF13462">
    <property type="entry name" value="Thioredoxin_4"/>
    <property type="match status" value="1"/>
</dbReference>
<proteinExistence type="predicted"/>